<dbReference type="GO" id="GO:0032259">
    <property type="term" value="P:methylation"/>
    <property type="evidence" value="ECO:0007669"/>
    <property type="project" value="UniProtKB-KW"/>
</dbReference>
<dbReference type="AlphaFoldDB" id="A0AAW1SNP7"/>
<evidence type="ECO:0000256" key="2">
    <source>
        <dbReference type="ARBA" id="ARBA00022679"/>
    </source>
</evidence>
<gene>
    <name evidence="5" type="ORF">WJX84_003506</name>
</gene>
<protein>
    <recommendedName>
        <fullName evidence="7">N-lysine methyltransferase</fullName>
    </recommendedName>
</protein>
<dbReference type="PANTHER" id="PTHR13271:SF145">
    <property type="entry name" value="SET DOMAIN-CONTAINING PROTEIN"/>
    <property type="match status" value="1"/>
</dbReference>
<dbReference type="SUPFAM" id="SSF82199">
    <property type="entry name" value="SET domain"/>
    <property type="match status" value="2"/>
</dbReference>
<evidence type="ECO:0000256" key="1">
    <source>
        <dbReference type="ARBA" id="ARBA00022603"/>
    </source>
</evidence>
<dbReference type="EMBL" id="JALJOV010001420">
    <property type="protein sequence ID" value="KAK9848108.1"/>
    <property type="molecule type" value="Genomic_DNA"/>
</dbReference>
<evidence type="ECO:0000256" key="4">
    <source>
        <dbReference type="SAM" id="MobiDB-lite"/>
    </source>
</evidence>
<sequence length="540" mass="57846">MRESQDIRTFEEWLANKGGSLNKDIVVTSTPDRGLSVFALEPIPESTILSTVPKAALLSVRNGSMADVLEHEKIGGGPGLIAAVLHEQQKGTASEWWGYLQSFPSRVYVPAFWSPEELKWLQGTSLVDRLAADRLDLQDDFDSIIKPLAKAHPDLLDPAKTTFEAFCKAATFVSSRAFGVDDYHGMSLVPVADIFNHKAAVVELSSDYAIEPVCFGDGDDSSDSEGGGTNSQSPAADNDGSGAEEANSGSRDASSNPGSPAEASDNQESDSEEEGCRPSKRPRITRGALLKPGQQADPSLRLEMAICGNDIDGEEVLEIVAASALGKCQEIHNTYGEYGNSELVYKYGFALCHNPFDSVVVDKQLLLNAARSQLGLQACAARCAFLEEFSDLLEDDEELFEVLPGGVINAPLAVALRVLTASNEQFATWSTLEDALARGPPGNEAEAAADKQPANLDLACKGPEAVTPAMRTALSVTLQRCLARYSWRATAAEHEKVQEKLRNGAADASRLEHHSARAASIQLVLGEQKILDEALAALCS</sequence>
<proteinExistence type="predicted"/>
<feature type="region of interest" description="Disordered" evidence="4">
    <location>
        <begin position="215"/>
        <end position="295"/>
    </location>
</feature>
<dbReference type="Proteomes" id="UP001485043">
    <property type="component" value="Unassembled WGS sequence"/>
</dbReference>
<accession>A0AAW1SNP7</accession>
<dbReference type="InterPro" id="IPR050600">
    <property type="entry name" value="SETD3_SETD6_MTase"/>
</dbReference>
<comment type="caution">
    <text evidence="5">The sequence shown here is derived from an EMBL/GenBank/DDBJ whole genome shotgun (WGS) entry which is preliminary data.</text>
</comment>
<keyword evidence="2" id="KW-0808">Transferase</keyword>
<evidence type="ECO:0008006" key="7">
    <source>
        <dbReference type="Google" id="ProtNLM"/>
    </source>
</evidence>
<dbReference type="GO" id="GO:0016279">
    <property type="term" value="F:protein-lysine N-methyltransferase activity"/>
    <property type="evidence" value="ECO:0007669"/>
    <property type="project" value="TreeGrafter"/>
</dbReference>
<evidence type="ECO:0000256" key="3">
    <source>
        <dbReference type="ARBA" id="ARBA00022691"/>
    </source>
</evidence>
<dbReference type="CDD" id="cd10527">
    <property type="entry name" value="SET_LSMT"/>
    <property type="match status" value="1"/>
</dbReference>
<dbReference type="Gene3D" id="3.90.1420.10">
    <property type="entry name" value="Rubisco LSMT, substrate-binding domain"/>
    <property type="match status" value="1"/>
</dbReference>
<keyword evidence="6" id="KW-1185">Reference proteome</keyword>
<keyword evidence="3" id="KW-0949">S-adenosyl-L-methionine</keyword>
<dbReference type="InterPro" id="IPR036464">
    <property type="entry name" value="Rubisco_LSMT_subst-bd_sf"/>
</dbReference>
<evidence type="ECO:0000313" key="6">
    <source>
        <dbReference type="Proteomes" id="UP001485043"/>
    </source>
</evidence>
<organism evidence="5 6">
    <name type="scientific">Apatococcus fuscideae</name>
    <dbReference type="NCBI Taxonomy" id="2026836"/>
    <lineage>
        <taxon>Eukaryota</taxon>
        <taxon>Viridiplantae</taxon>
        <taxon>Chlorophyta</taxon>
        <taxon>core chlorophytes</taxon>
        <taxon>Trebouxiophyceae</taxon>
        <taxon>Chlorellales</taxon>
        <taxon>Chlorellaceae</taxon>
        <taxon>Apatococcus</taxon>
    </lineage>
</organism>
<feature type="compositionally biased region" description="Polar residues" evidence="4">
    <location>
        <begin position="247"/>
        <end position="258"/>
    </location>
</feature>
<dbReference type="PANTHER" id="PTHR13271">
    <property type="entry name" value="UNCHARACTERIZED PUTATIVE METHYLTRANSFERASE"/>
    <property type="match status" value="1"/>
</dbReference>
<name>A0AAW1SNP7_9CHLO</name>
<evidence type="ECO:0000313" key="5">
    <source>
        <dbReference type="EMBL" id="KAK9848108.1"/>
    </source>
</evidence>
<dbReference type="Gene3D" id="3.90.1410.10">
    <property type="entry name" value="set domain protein methyltransferase, domain 1"/>
    <property type="match status" value="1"/>
</dbReference>
<dbReference type="InterPro" id="IPR046341">
    <property type="entry name" value="SET_dom_sf"/>
</dbReference>
<keyword evidence="1" id="KW-0489">Methyltransferase</keyword>
<reference evidence="5 6" key="1">
    <citation type="journal article" date="2024" name="Nat. Commun.">
        <title>Phylogenomics reveals the evolutionary origins of lichenization in chlorophyte algae.</title>
        <authorList>
            <person name="Puginier C."/>
            <person name="Libourel C."/>
            <person name="Otte J."/>
            <person name="Skaloud P."/>
            <person name="Haon M."/>
            <person name="Grisel S."/>
            <person name="Petersen M."/>
            <person name="Berrin J.G."/>
            <person name="Delaux P.M."/>
            <person name="Dal Grande F."/>
            <person name="Keller J."/>
        </authorList>
    </citation>
    <scope>NUCLEOTIDE SEQUENCE [LARGE SCALE GENOMIC DNA]</scope>
    <source>
        <strain evidence="5 6">SAG 2523</strain>
    </source>
</reference>